<reference evidence="1" key="3">
    <citation type="submission" date="2025-09" db="UniProtKB">
        <authorList>
            <consortium name="Ensembl"/>
        </authorList>
    </citation>
    <scope>IDENTIFICATION</scope>
</reference>
<reference evidence="2" key="1">
    <citation type="journal article" date="2018" name="PLoS ONE">
        <title>Chinook salmon (Oncorhynchus tshawytscha) genome and transcriptome.</title>
        <authorList>
            <person name="Christensen K.A."/>
            <person name="Leong J.S."/>
            <person name="Sakhrani D."/>
            <person name="Biagi C.A."/>
            <person name="Minkley D.R."/>
            <person name="Withler R.E."/>
            <person name="Rondeau E.B."/>
            <person name="Koop B.F."/>
            <person name="Devlin R.H."/>
        </authorList>
    </citation>
    <scope>NUCLEOTIDE SEQUENCE [LARGE SCALE GENOMIC DNA]</scope>
</reference>
<evidence type="ECO:0000313" key="2">
    <source>
        <dbReference type="Proteomes" id="UP000694402"/>
    </source>
</evidence>
<dbReference type="Proteomes" id="UP000694402">
    <property type="component" value="Unassembled WGS sequence"/>
</dbReference>
<dbReference type="AlphaFoldDB" id="A0AAZ3QNV9"/>
<protein>
    <submittedName>
        <fullName evidence="1">Uncharacterized protein</fullName>
    </submittedName>
</protein>
<keyword evidence="2" id="KW-1185">Reference proteome</keyword>
<sequence>MSRDTTSLIITQCLGLPPLHPHSTIPLSAHYALNIFYHAQKSAPFILCPQRSRRPVLIAFSRTLILLLLCSAGDVEVNPGPACPQAPSFVDFCDRKSLGFMHVNIRSKDLPPPKPEPSIDYGEAPDILSGNFMSPSVAPAVLCPNAPPTQVNNTLYHGSLTNQPIH</sequence>
<accession>A0AAZ3QNV9</accession>
<proteinExistence type="predicted"/>
<reference evidence="1" key="2">
    <citation type="submission" date="2025-08" db="UniProtKB">
        <authorList>
            <consortium name="Ensembl"/>
        </authorList>
    </citation>
    <scope>IDENTIFICATION</scope>
</reference>
<dbReference type="Ensembl" id="ENSOTST00005160019.1">
    <property type="protein sequence ID" value="ENSOTSP00005129950.1"/>
    <property type="gene ID" value="ENSOTSG00005057906.1"/>
</dbReference>
<organism evidence="1 2">
    <name type="scientific">Oncorhynchus tshawytscha</name>
    <name type="common">Chinook salmon</name>
    <name type="synonym">Salmo tshawytscha</name>
    <dbReference type="NCBI Taxonomy" id="74940"/>
    <lineage>
        <taxon>Eukaryota</taxon>
        <taxon>Metazoa</taxon>
        <taxon>Chordata</taxon>
        <taxon>Craniata</taxon>
        <taxon>Vertebrata</taxon>
        <taxon>Euteleostomi</taxon>
        <taxon>Actinopterygii</taxon>
        <taxon>Neopterygii</taxon>
        <taxon>Teleostei</taxon>
        <taxon>Protacanthopterygii</taxon>
        <taxon>Salmoniformes</taxon>
        <taxon>Salmonidae</taxon>
        <taxon>Salmoninae</taxon>
        <taxon>Oncorhynchus</taxon>
    </lineage>
</organism>
<name>A0AAZ3QNV9_ONCTS</name>
<evidence type="ECO:0000313" key="1">
    <source>
        <dbReference type="Ensembl" id="ENSOTSP00005129950.1"/>
    </source>
</evidence>